<name>A0AAI9US67_9PEZI</name>
<feature type="region of interest" description="Disordered" evidence="1">
    <location>
        <begin position="175"/>
        <end position="194"/>
    </location>
</feature>
<comment type="caution">
    <text evidence="2">The sequence shown here is derived from an EMBL/GenBank/DDBJ whole genome shotgun (WGS) entry which is preliminary data.</text>
</comment>
<evidence type="ECO:0000313" key="2">
    <source>
        <dbReference type="EMBL" id="KAK1463734.1"/>
    </source>
</evidence>
<feature type="compositionally biased region" description="Polar residues" evidence="1">
    <location>
        <begin position="183"/>
        <end position="194"/>
    </location>
</feature>
<dbReference type="EMBL" id="MPDP01000266">
    <property type="protein sequence ID" value="KAK1463734.1"/>
    <property type="molecule type" value="Genomic_DNA"/>
</dbReference>
<evidence type="ECO:0000313" key="3">
    <source>
        <dbReference type="Proteomes" id="UP001239213"/>
    </source>
</evidence>
<evidence type="ECO:0000256" key="1">
    <source>
        <dbReference type="SAM" id="MobiDB-lite"/>
    </source>
</evidence>
<accession>A0AAI9US67</accession>
<dbReference type="Proteomes" id="UP001239213">
    <property type="component" value="Unassembled WGS sequence"/>
</dbReference>
<dbReference type="AlphaFoldDB" id="A0AAI9US67"/>
<sequence>MGVFTPRPPSHNGKAGATMHLDERKVQVQPGSKSRAWYFDHVLPVVRTYFGEHQGASTVPMSPCLYVLGPPAIVPEEMESNTLTTSQLQQRSSSVNTRQQLTQQHQLILSCAATELCSVPSHPIPFCSSQPNGTMHARVCLGPPPITDAAPSSPSMLPLLLLHALPPPMPRLLAAVGPARPGTSPTDTSTVQAVSSTSCRGRCAAAAGPRPAGASSSPAPYLYPSSDERSMSSAAQRPPFPSLFHHPLPPVPYLQIYSITSRPPSSCVSLPKLPSNCSDNNPFVFAYLNVPHYLLLLVLFASSPLALAPYRPWPPF</sequence>
<proteinExistence type="predicted"/>
<feature type="region of interest" description="Disordered" evidence="1">
    <location>
        <begin position="207"/>
        <end position="236"/>
    </location>
</feature>
<feature type="compositionally biased region" description="Low complexity" evidence="1">
    <location>
        <begin position="207"/>
        <end position="220"/>
    </location>
</feature>
<feature type="region of interest" description="Disordered" evidence="1">
    <location>
        <begin position="1"/>
        <end position="20"/>
    </location>
</feature>
<keyword evidence="3" id="KW-1185">Reference proteome</keyword>
<gene>
    <name evidence="2" type="ORF">CCUS01_08147</name>
</gene>
<organism evidence="2 3">
    <name type="scientific">Colletotrichum cuscutae</name>
    <dbReference type="NCBI Taxonomy" id="1209917"/>
    <lineage>
        <taxon>Eukaryota</taxon>
        <taxon>Fungi</taxon>
        <taxon>Dikarya</taxon>
        <taxon>Ascomycota</taxon>
        <taxon>Pezizomycotina</taxon>
        <taxon>Sordariomycetes</taxon>
        <taxon>Hypocreomycetidae</taxon>
        <taxon>Glomerellales</taxon>
        <taxon>Glomerellaceae</taxon>
        <taxon>Colletotrichum</taxon>
        <taxon>Colletotrichum acutatum species complex</taxon>
    </lineage>
</organism>
<protein>
    <submittedName>
        <fullName evidence="2">Uncharacterized protein</fullName>
    </submittedName>
</protein>
<reference evidence="2" key="1">
    <citation type="submission" date="2016-11" db="EMBL/GenBank/DDBJ databases">
        <title>The genome sequence of Colletotrichum cuscutae.</title>
        <authorList>
            <person name="Baroncelli R."/>
        </authorList>
    </citation>
    <scope>NUCLEOTIDE SEQUENCE</scope>
    <source>
        <strain evidence="2">IMI 304802</strain>
    </source>
</reference>